<dbReference type="GO" id="GO:0019310">
    <property type="term" value="P:inositol catabolic process"/>
    <property type="evidence" value="ECO:0007669"/>
    <property type="project" value="InterPro"/>
</dbReference>
<evidence type="ECO:0000256" key="1">
    <source>
        <dbReference type="ARBA" id="ARBA00023235"/>
    </source>
</evidence>
<dbReference type="OrthoDB" id="9799936at2"/>
<proteinExistence type="predicted"/>
<sequence>MSSLNSKARMEKWRVQSPEEPGFHTVISPEKSECRVARIYRLNLPRGERFLLETGDLEMHAVLMNGRVQLGGNSALDMSMDRFDSFYLPARASVEITSLEDSFFYIAGAPYENIGEVSFRKYDPTLPIGDVHQIHGEGVGRREVMFTLAPKTPASRLICGLTWGGNGAWTSWPPHQHEKDLEEVYCYFDMPAPKFGFHLSYLETGGTMDCVAHPVHSGTMVEAPCGYHPTVASPGTRNAYFWALASFSPEQRRYDLAVIDPEYAGSN</sequence>
<dbReference type="InterPro" id="IPR011051">
    <property type="entry name" value="RmlC_Cupin_sf"/>
</dbReference>
<dbReference type="InterPro" id="IPR024203">
    <property type="entry name" value="Deoxy-glucuronate_isom_IolB"/>
</dbReference>
<evidence type="ECO:0000313" key="3">
    <source>
        <dbReference type="Proteomes" id="UP000295066"/>
    </source>
</evidence>
<dbReference type="Gene3D" id="2.60.120.10">
    <property type="entry name" value="Jelly Rolls"/>
    <property type="match status" value="2"/>
</dbReference>
<dbReference type="PANTHER" id="PTHR39193">
    <property type="entry name" value="5-DEOXY-GLUCURONATE ISOMERASE"/>
    <property type="match status" value="1"/>
</dbReference>
<dbReference type="AlphaFoldDB" id="A0A4R8MGR4"/>
<evidence type="ECO:0000313" key="2">
    <source>
        <dbReference type="EMBL" id="TDY63115.1"/>
    </source>
</evidence>
<dbReference type="InterPro" id="IPR014710">
    <property type="entry name" value="RmlC-like_jellyroll"/>
</dbReference>
<dbReference type="RefSeq" id="WP_133955974.1">
    <property type="nucleotide sequence ID" value="NZ_SORI01000002.1"/>
</dbReference>
<protein>
    <submittedName>
        <fullName evidence="2">5-deoxy-glucuronate isomerase</fullName>
    </submittedName>
</protein>
<name>A0A4R8MGR4_9BACT</name>
<organism evidence="2 3">
    <name type="scientific">Aminivibrio pyruvatiphilus</name>
    <dbReference type="NCBI Taxonomy" id="1005740"/>
    <lineage>
        <taxon>Bacteria</taxon>
        <taxon>Thermotogati</taxon>
        <taxon>Synergistota</taxon>
        <taxon>Synergistia</taxon>
        <taxon>Synergistales</taxon>
        <taxon>Aminobacteriaceae</taxon>
        <taxon>Aminivibrio</taxon>
    </lineage>
</organism>
<keyword evidence="1 2" id="KW-0413">Isomerase</keyword>
<comment type="caution">
    <text evidence="2">The sequence shown here is derived from an EMBL/GenBank/DDBJ whole genome shotgun (WGS) entry which is preliminary data.</text>
</comment>
<dbReference type="EMBL" id="SORI01000002">
    <property type="protein sequence ID" value="TDY63115.1"/>
    <property type="molecule type" value="Genomic_DNA"/>
</dbReference>
<dbReference type="SUPFAM" id="SSF51182">
    <property type="entry name" value="RmlC-like cupins"/>
    <property type="match status" value="1"/>
</dbReference>
<dbReference type="Proteomes" id="UP000295066">
    <property type="component" value="Unassembled WGS sequence"/>
</dbReference>
<dbReference type="Pfam" id="PF04962">
    <property type="entry name" value="KduI"/>
    <property type="match status" value="1"/>
</dbReference>
<accession>A0A4R8MGR4</accession>
<keyword evidence="3" id="KW-1185">Reference proteome</keyword>
<dbReference type="PANTHER" id="PTHR39193:SF1">
    <property type="entry name" value="5-DEOXY-GLUCURONATE ISOMERASE"/>
    <property type="match status" value="1"/>
</dbReference>
<dbReference type="InterPro" id="IPR021120">
    <property type="entry name" value="KduI/IolB_isomerase"/>
</dbReference>
<gene>
    <name evidence="2" type="ORF">C8D99_10296</name>
</gene>
<reference evidence="2 3" key="1">
    <citation type="submission" date="2019-03" db="EMBL/GenBank/DDBJ databases">
        <title>Genomic Encyclopedia of Type Strains, Phase IV (KMG-IV): sequencing the most valuable type-strain genomes for metagenomic binning, comparative biology and taxonomic classification.</title>
        <authorList>
            <person name="Goeker M."/>
        </authorList>
    </citation>
    <scope>NUCLEOTIDE SEQUENCE [LARGE SCALE GENOMIC DNA]</scope>
    <source>
        <strain evidence="2 3">DSM 25964</strain>
    </source>
</reference>
<dbReference type="GO" id="GO:0008880">
    <property type="term" value="F:glucuronate isomerase activity"/>
    <property type="evidence" value="ECO:0007669"/>
    <property type="project" value="InterPro"/>
</dbReference>